<organism evidence="9 10">
    <name type="scientific">Paractinoplanes hotanensis</name>
    <dbReference type="NCBI Taxonomy" id="2906497"/>
    <lineage>
        <taxon>Bacteria</taxon>
        <taxon>Bacillati</taxon>
        <taxon>Actinomycetota</taxon>
        <taxon>Actinomycetes</taxon>
        <taxon>Micromonosporales</taxon>
        <taxon>Micromonosporaceae</taxon>
        <taxon>Paractinoplanes</taxon>
    </lineage>
</organism>
<gene>
    <name evidence="9" type="ORF">LXN57_30975</name>
</gene>
<evidence type="ECO:0000313" key="10">
    <source>
        <dbReference type="Proteomes" id="UP001523216"/>
    </source>
</evidence>
<keyword evidence="6 7" id="KW-0472">Membrane</keyword>
<dbReference type="Pfam" id="PF09335">
    <property type="entry name" value="VTT_dom"/>
    <property type="match status" value="1"/>
</dbReference>
<dbReference type="PANTHER" id="PTHR42709:SF6">
    <property type="entry name" value="UNDECAPRENYL PHOSPHATE TRANSPORTER A"/>
    <property type="match status" value="1"/>
</dbReference>
<evidence type="ECO:0000313" key="9">
    <source>
        <dbReference type="EMBL" id="MCM4081998.1"/>
    </source>
</evidence>
<dbReference type="Proteomes" id="UP001523216">
    <property type="component" value="Unassembled WGS sequence"/>
</dbReference>
<feature type="transmembrane region" description="Helical" evidence="7">
    <location>
        <begin position="357"/>
        <end position="380"/>
    </location>
</feature>
<evidence type="ECO:0000256" key="2">
    <source>
        <dbReference type="ARBA" id="ARBA00010792"/>
    </source>
</evidence>
<keyword evidence="4 7" id="KW-0812">Transmembrane</keyword>
<comment type="caution">
    <text evidence="9">The sequence shown here is derived from an EMBL/GenBank/DDBJ whole genome shotgun (WGS) entry which is preliminary data.</text>
</comment>
<evidence type="ECO:0000256" key="4">
    <source>
        <dbReference type="ARBA" id="ARBA00022692"/>
    </source>
</evidence>
<name>A0ABT0Y7H9_9ACTN</name>
<comment type="similarity">
    <text evidence="2">Belongs to the DedA family.</text>
</comment>
<dbReference type="InterPro" id="IPR051311">
    <property type="entry name" value="DedA_domain"/>
</dbReference>
<accession>A0ABT0Y7H9</accession>
<dbReference type="PANTHER" id="PTHR42709">
    <property type="entry name" value="ALKALINE PHOSPHATASE LIKE PROTEIN"/>
    <property type="match status" value="1"/>
</dbReference>
<feature type="transmembrane region" description="Helical" evidence="7">
    <location>
        <begin position="306"/>
        <end position="326"/>
    </location>
</feature>
<keyword evidence="3" id="KW-1003">Cell membrane</keyword>
<comment type="subcellular location">
    <subcellularLocation>
        <location evidence="1">Cell membrane</location>
        <topology evidence="1">Multi-pass membrane protein</topology>
    </subcellularLocation>
</comment>
<feature type="transmembrane region" description="Helical" evidence="7">
    <location>
        <begin position="12"/>
        <end position="34"/>
    </location>
</feature>
<evidence type="ECO:0000256" key="7">
    <source>
        <dbReference type="SAM" id="Phobius"/>
    </source>
</evidence>
<feature type="transmembrane region" description="Helical" evidence="7">
    <location>
        <begin position="418"/>
        <end position="437"/>
    </location>
</feature>
<evidence type="ECO:0000256" key="6">
    <source>
        <dbReference type="ARBA" id="ARBA00023136"/>
    </source>
</evidence>
<sequence>MVGDLIGGLPAGLVLIVVAALVAAEAALLAGLVLPSATALVALGLLANEGVVGVGPAALVATGAAVLGGTAGYFIGRRRGPRARWVKERHWRRAERTFDKHGGRAVFFGQWVVGARTLVPRLAGMNGVSYRRFATWHSPAAVGWALWLVGGSYLAGASYDVLAARAGRAGGALAVLTVLLVGLALAGRWLGNHPPGVPAGLTRRLASVAAPLRIRTLVGGRVVPVLASLGALVLLAAFLVVAVPLIVKLSGVAAADDAVAAWARGQWTSDGYRFALDLATSVNPEMLLGAAAVVALAHAWWRRRSLLNSLAPIAPLAVLTLILAVIDPPSWQGPPDVFFPSAAEYEGPLPVSEAGPALASLAAGQTAQLAAAIGLLTWLLSRRLTRPRRATAGTVAAAVLTVSAGSWVYLGWSPLSETIAAVLLGVAWAVLNAAVWASHKPVAAPRLLEPVP</sequence>
<feature type="transmembrane region" description="Helical" evidence="7">
    <location>
        <begin position="222"/>
        <end position="247"/>
    </location>
</feature>
<keyword evidence="10" id="KW-1185">Reference proteome</keyword>
<evidence type="ECO:0000259" key="8">
    <source>
        <dbReference type="Pfam" id="PF09335"/>
    </source>
</evidence>
<keyword evidence="5 7" id="KW-1133">Transmembrane helix</keyword>
<protein>
    <submittedName>
        <fullName evidence="9">DedA family protein</fullName>
    </submittedName>
</protein>
<feature type="transmembrane region" description="Helical" evidence="7">
    <location>
        <begin position="54"/>
        <end position="75"/>
    </location>
</feature>
<dbReference type="RefSeq" id="WP_251801742.1">
    <property type="nucleotide sequence ID" value="NZ_JAMQOL010000044.1"/>
</dbReference>
<feature type="transmembrane region" description="Helical" evidence="7">
    <location>
        <begin position="141"/>
        <end position="159"/>
    </location>
</feature>
<dbReference type="InterPro" id="IPR032816">
    <property type="entry name" value="VTT_dom"/>
</dbReference>
<reference evidence="9 10" key="1">
    <citation type="submission" date="2022-06" db="EMBL/GenBank/DDBJ databases">
        <title>Actinoplanes abujensis sp. nov., isolated from Nigerian arid soil.</title>
        <authorList>
            <person name="Ding P."/>
        </authorList>
    </citation>
    <scope>NUCLEOTIDE SEQUENCE [LARGE SCALE GENOMIC DNA]</scope>
    <source>
        <strain evidence="10">TRM88002</strain>
    </source>
</reference>
<evidence type="ECO:0000256" key="5">
    <source>
        <dbReference type="ARBA" id="ARBA00022989"/>
    </source>
</evidence>
<evidence type="ECO:0000256" key="1">
    <source>
        <dbReference type="ARBA" id="ARBA00004651"/>
    </source>
</evidence>
<dbReference type="EMBL" id="JAMQOL010000044">
    <property type="protein sequence ID" value="MCM4081998.1"/>
    <property type="molecule type" value="Genomic_DNA"/>
</dbReference>
<feature type="transmembrane region" description="Helical" evidence="7">
    <location>
        <begin position="282"/>
        <end position="301"/>
    </location>
</feature>
<feature type="transmembrane region" description="Helical" evidence="7">
    <location>
        <begin position="392"/>
        <end position="412"/>
    </location>
</feature>
<proteinExistence type="inferred from homology"/>
<feature type="transmembrane region" description="Helical" evidence="7">
    <location>
        <begin position="171"/>
        <end position="191"/>
    </location>
</feature>
<feature type="domain" description="VTT" evidence="8">
    <location>
        <begin position="34"/>
        <end position="150"/>
    </location>
</feature>
<evidence type="ECO:0000256" key="3">
    <source>
        <dbReference type="ARBA" id="ARBA00022475"/>
    </source>
</evidence>